<feature type="region of interest" description="Disordered" evidence="1">
    <location>
        <begin position="478"/>
        <end position="507"/>
    </location>
</feature>
<evidence type="ECO:0000313" key="3">
    <source>
        <dbReference type="EMBL" id="PRX46086.1"/>
    </source>
</evidence>
<organism evidence="3 4">
    <name type="scientific">Prauserella shujinwangii</name>
    <dbReference type="NCBI Taxonomy" id="1453103"/>
    <lineage>
        <taxon>Bacteria</taxon>
        <taxon>Bacillati</taxon>
        <taxon>Actinomycetota</taxon>
        <taxon>Actinomycetes</taxon>
        <taxon>Pseudonocardiales</taxon>
        <taxon>Pseudonocardiaceae</taxon>
        <taxon>Prauserella</taxon>
    </lineage>
</organism>
<comment type="caution">
    <text evidence="3">The sequence shown here is derived from an EMBL/GenBank/DDBJ whole genome shotgun (WGS) entry which is preliminary data.</text>
</comment>
<gene>
    <name evidence="3" type="ORF">B0I33_108233</name>
</gene>
<dbReference type="EMBL" id="PVNH01000008">
    <property type="protein sequence ID" value="PRX46086.1"/>
    <property type="molecule type" value="Genomic_DNA"/>
</dbReference>
<dbReference type="AlphaFoldDB" id="A0A2T0LRF7"/>
<evidence type="ECO:0000313" key="4">
    <source>
        <dbReference type="Proteomes" id="UP000238362"/>
    </source>
</evidence>
<feature type="compositionally biased region" description="Low complexity" evidence="1">
    <location>
        <begin position="48"/>
        <end position="58"/>
    </location>
</feature>
<name>A0A2T0LRF7_9PSEU</name>
<evidence type="ECO:0000256" key="2">
    <source>
        <dbReference type="SAM" id="SignalP"/>
    </source>
</evidence>
<protein>
    <submittedName>
        <fullName evidence="3">Glycosyl hydrolase family 43</fullName>
    </submittedName>
</protein>
<keyword evidence="4" id="KW-1185">Reference proteome</keyword>
<sequence>MLATAHRRRLAAVVPSLLLCVALVAGCTTAGLQAEGAQPPPGPGAPGPAGDAPRGEPGTLVTGEPRASRGVVAAGGADAVYNYGPTVMADGGRIRMWWCSQYGSARPPGDDILYATAAAPDGPFTGVGGGAPTAVLSGEPGRFDGVHTCDPSVIRVDGTYYMYYTGARGDHAVGNAIGLVTSTDGVHWSRVTDGPIVTPARDTHRANDYGAGQPAAVYLDGWFYLMFTDTTGRAAGWNGAGQFLLRSKDPAFGAGVQALGPEGFVPVPGTASPRAHSLVDAFSADLMWVDALDAFAIAHQTADGTSVTFWNRDFSATPYHPVVIPSEWEEGPGLVRRPEGHAPVDPREPCGRVPLDVFHATVIGEAEAPTGLRHFGVDLTGVDGCATPDRAVAVLDGFAVPSPVRTMDVVVDGRLLRVDRRSVALELADHVLAERLAVLDRVPVAARLAPGARAVRAPGEGTGFVLDGTLWPVTSAAAVGRNESTPEPVSGQEWRNYPAGPTLGPRS</sequence>
<dbReference type="InterPro" id="IPR023296">
    <property type="entry name" value="Glyco_hydro_beta-prop_sf"/>
</dbReference>
<dbReference type="SUPFAM" id="SSF75005">
    <property type="entry name" value="Arabinanase/levansucrase/invertase"/>
    <property type="match status" value="1"/>
</dbReference>
<feature type="chain" id="PRO_5039705841" evidence="2">
    <location>
        <begin position="31"/>
        <end position="507"/>
    </location>
</feature>
<dbReference type="PROSITE" id="PS51257">
    <property type="entry name" value="PROKAR_LIPOPROTEIN"/>
    <property type="match status" value="1"/>
</dbReference>
<keyword evidence="3" id="KW-0378">Hydrolase</keyword>
<feature type="region of interest" description="Disordered" evidence="1">
    <location>
        <begin position="35"/>
        <end position="67"/>
    </location>
</feature>
<accession>A0A2T0LRF7</accession>
<feature type="signal peptide" evidence="2">
    <location>
        <begin position="1"/>
        <end position="30"/>
    </location>
</feature>
<keyword evidence="2" id="KW-0732">Signal</keyword>
<dbReference type="GO" id="GO:0016787">
    <property type="term" value="F:hydrolase activity"/>
    <property type="evidence" value="ECO:0007669"/>
    <property type="project" value="UniProtKB-KW"/>
</dbReference>
<dbReference type="Proteomes" id="UP000238362">
    <property type="component" value="Unassembled WGS sequence"/>
</dbReference>
<proteinExistence type="predicted"/>
<dbReference type="OrthoDB" id="3657989at2"/>
<evidence type="ECO:0000256" key="1">
    <source>
        <dbReference type="SAM" id="MobiDB-lite"/>
    </source>
</evidence>
<dbReference type="RefSeq" id="WP_106180398.1">
    <property type="nucleotide sequence ID" value="NZ_PVNH01000008.1"/>
</dbReference>
<dbReference type="Gene3D" id="2.115.10.20">
    <property type="entry name" value="Glycosyl hydrolase domain, family 43"/>
    <property type="match status" value="2"/>
</dbReference>
<reference evidence="3 4" key="1">
    <citation type="submission" date="2018-03" db="EMBL/GenBank/DDBJ databases">
        <title>Genomic Encyclopedia of Type Strains, Phase III (KMG-III): the genomes of soil and plant-associated and newly described type strains.</title>
        <authorList>
            <person name="Whitman W."/>
        </authorList>
    </citation>
    <scope>NUCLEOTIDE SEQUENCE [LARGE SCALE GENOMIC DNA]</scope>
    <source>
        <strain evidence="3 4">CGMCC 4.7125</strain>
    </source>
</reference>